<dbReference type="AlphaFoldDB" id="A0A1M7FXD6"/>
<dbReference type="InterPro" id="IPR053916">
    <property type="entry name" value="DUF6978"/>
</dbReference>
<organism evidence="1 2">
    <name type="scientific">Lacicoccus alkaliphilus DSM 16010</name>
    <dbReference type="NCBI Taxonomy" id="1123231"/>
    <lineage>
        <taxon>Bacteria</taxon>
        <taxon>Bacillati</taxon>
        <taxon>Bacillota</taxon>
        <taxon>Bacilli</taxon>
        <taxon>Bacillales</taxon>
        <taxon>Salinicoccaceae</taxon>
        <taxon>Lacicoccus</taxon>
    </lineage>
</organism>
<gene>
    <name evidence="1" type="ORF">SAMN02745189_01517</name>
</gene>
<protein>
    <submittedName>
        <fullName evidence="1">Uncharacterized protein</fullName>
    </submittedName>
</protein>
<evidence type="ECO:0000313" key="1">
    <source>
        <dbReference type="EMBL" id="SHM08792.1"/>
    </source>
</evidence>
<proteinExistence type="predicted"/>
<dbReference type="STRING" id="1123231.SAMN02745189_01517"/>
<dbReference type="EMBL" id="FRCF01000005">
    <property type="protein sequence ID" value="SHM08792.1"/>
    <property type="molecule type" value="Genomic_DNA"/>
</dbReference>
<reference evidence="1 2" key="1">
    <citation type="submission" date="2016-11" db="EMBL/GenBank/DDBJ databases">
        <authorList>
            <person name="Jaros S."/>
            <person name="Januszkiewicz K."/>
            <person name="Wedrychowicz H."/>
        </authorList>
    </citation>
    <scope>NUCLEOTIDE SEQUENCE [LARGE SCALE GENOMIC DNA]</scope>
    <source>
        <strain evidence="1 2">DSM 16010</strain>
    </source>
</reference>
<accession>A0A1M7FXD6</accession>
<keyword evidence="2" id="KW-1185">Reference proteome</keyword>
<dbReference type="Proteomes" id="UP000184206">
    <property type="component" value="Unassembled WGS sequence"/>
</dbReference>
<dbReference type="RefSeq" id="WP_072709947.1">
    <property type="nucleotide sequence ID" value="NZ_FRCF01000005.1"/>
</dbReference>
<name>A0A1M7FXD6_9BACL</name>
<sequence length="154" mass="17739">MTIHLTDDDVQDLIALTKNLLRKHNVSLSKPSRGKLSITSTTDQSKFCLDYFIRPGKASLNFRELVYNYCIIRINLNEGFHKNADDKKVFGNRINIFSADEFHDKGDSKTYMKAFSLPYSSFKDSSDPEVQLIQLLDFTNTYYQGKLTISPHLF</sequence>
<dbReference type="Pfam" id="PF22398">
    <property type="entry name" value="DUF6978"/>
    <property type="match status" value="1"/>
</dbReference>
<evidence type="ECO:0000313" key="2">
    <source>
        <dbReference type="Proteomes" id="UP000184206"/>
    </source>
</evidence>